<sequence>MTFEIKRSTKNMQVEHNGSIVYLTYDLLSDVVTVGYILDSFMLDNTVNKTPFIIGLKKLGINVSNNEAVRLLYLLTR</sequence>
<evidence type="ECO:0000313" key="1">
    <source>
        <dbReference type="EMBL" id="BBC78114.1"/>
    </source>
</evidence>
<accession>A0A2Z5ZCD0</accession>
<organism evidence="1 2">
    <name type="scientific">Escherichia phage EcS1</name>
    <dbReference type="NCBI Taxonomy" id="2083276"/>
    <lineage>
        <taxon>Viruses</taxon>
        <taxon>Duplodnaviria</taxon>
        <taxon>Heunggongvirae</taxon>
        <taxon>Uroviricota</taxon>
        <taxon>Caudoviricetes</taxon>
        <taxon>Pantevenvirales</taxon>
        <taxon>Straboviridae</taxon>
        <taxon>Tevenvirinae</taxon>
        <taxon>Kagamiyamavirus</taxon>
        <taxon>Kagamiyamavirus ecs1</taxon>
    </lineage>
</organism>
<dbReference type="KEGG" id="vg:65108253"/>
<name>A0A2Z5ZCD0_9CAUD</name>
<dbReference type="GeneID" id="65108253"/>
<dbReference type="EMBL" id="LC371242">
    <property type="protein sequence ID" value="BBC78114.1"/>
    <property type="molecule type" value="Genomic_DNA"/>
</dbReference>
<dbReference type="Proteomes" id="UP000250157">
    <property type="component" value="Segment"/>
</dbReference>
<proteinExistence type="predicted"/>
<dbReference type="RefSeq" id="YP_010090761.1">
    <property type="nucleotide sequence ID" value="NC_055721.1"/>
</dbReference>
<evidence type="ECO:0000313" key="2">
    <source>
        <dbReference type="Proteomes" id="UP000250157"/>
    </source>
</evidence>
<keyword evidence="2" id="KW-1185">Reference proteome</keyword>
<reference evidence="1 2" key="1">
    <citation type="submission" date="2018-02" db="EMBL/GenBank/DDBJ databases">
        <title>Full genome sequencing of a novel polyvalent bacteriophage as one of T4-Family member.</title>
        <authorList>
            <person name="Kawasaki T."/>
            <person name="Saad A.M."/>
            <person name="Yamada T."/>
        </authorList>
    </citation>
    <scope>NUCLEOTIDE SEQUENCE [LARGE SCALE GENOMIC DNA]</scope>
    <source>
        <strain evidence="1 2">EcS1</strain>
    </source>
</reference>
<protein>
    <submittedName>
        <fullName evidence="1">Uncharacterized protein</fullName>
    </submittedName>
</protein>